<comment type="caution">
    <text evidence="2">The sequence shown here is derived from an EMBL/GenBank/DDBJ whole genome shotgun (WGS) entry which is preliminary data.</text>
</comment>
<keyword evidence="3" id="KW-1185">Reference proteome</keyword>
<dbReference type="InterPro" id="IPR036390">
    <property type="entry name" value="WH_DNA-bd_sf"/>
</dbReference>
<dbReference type="SUPFAM" id="SSF46785">
    <property type="entry name" value="Winged helix' DNA-binding domain"/>
    <property type="match status" value="1"/>
</dbReference>
<reference evidence="2 3" key="1">
    <citation type="submission" date="2019-06" db="EMBL/GenBank/DDBJ databases">
        <title>Sequencing the genomes of 1000 actinobacteria strains.</title>
        <authorList>
            <person name="Klenk H.-P."/>
        </authorList>
    </citation>
    <scope>NUCLEOTIDE SEQUENCE [LARGE SCALE GENOMIC DNA]</scope>
    <source>
        <strain evidence="2 3">DSM 18607</strain>
    </source>
</reference>
<dbReference type="Pfam" id="PF12802">
    <property type="entry name" value="MarR_2"/>
    <property type="match status" value="1"/>
</dbReference>
<proteinExistence type="predicted"/>
<gene>
    <name evidence="2" type="ORF">FB458_0238</name>
</gene>
<dbReference type="InterPro" id="IPR000835">
    <property type="entry name" value="HTH_MarR-typ"/>
</dbReference>
<organism evidence="2 3">
    <name type="scientific">Lapillicoccus jejuensis</name>
    <dbReference type="NCBI Taxonomy" id="402171"/>
    <lineage>
        <taxon>Bacteria</taxon>
        <taxon>Bacillati</taxon>
        <taxon>Actinomycetota</taxon>
        <taxon>Actinomycetes</taxon>
        <taxon>Micrococcales</taxon>
        <taxon>Intrasporangiaceae</taxon>
        <taxon>Lapillicoccus</taxon>
    </lineage>
</organism>
<evidence type="ECO:0000259" key="1">
    <source>
        <dbReference type="Pfam" id="PF12802"/>
    </source>
</evidence>
<dbReference type="Gene3D" id="1.10.10.10">
    <property type="entry name" value="Winged helix-like DNA-binding domain superfamily/Winged helix DNA-binding domain"/>
    <property type="match status" value="1"/>
</dbReference>
<feature type="domain" description="HTH marR-type" evidence="1">
    <location>
        <begin position="57"/>
        <end position="97"/>
    </location>
</feature>
<dbReference type="OrthoDB" id="3211876at2"/>
<protein>
    <submittedName>
        <fullName evidence="2">MarR family protein</fullName>
    </submittedName>
</protein>
<evidence type="ECO:0000313" key="2">
    <source>
        <dbReference type="EMBL" id="TQJ07184.1"/>
    </source>
</evidence>
<evidence type="ECO:0000313" key="3">
    <source>
        <dbReference type="Proteomes" id="UP000317893"/>
    </source>
</evidence>
<sequence length="181" mass="19716">MPDGDDLLDSSFVRDLVRLLQAFDREILGLYDALDPADDPVLAEAARGFRSHWAGPLVRLHRHGPLTVRALADHADVTHSAMSQTVTALRRAGLVEDAPASATRDGRTRAVALTARGARLAPYCAAEWRATERTWLELDAELSHPLSAVVAELRAAVARRPLAQRLRAHLEEPGEAPVTGR</sequence>
<dbReference type="CDD" id="cd00090">
    <property type="entry name" value="HTH_ARSR"/>
    <property type="match status" value="1"/>
</dbReference>
<dbReference type="RefSeq" id="WP_141846039.1">
    <property type="nucleotide sequence ID" value="NZ_BAAAPR010000018.1"/>
</dbReference>
<dbReference type="AlphaFoldDB" id="A0A542DW94"/>
<dbReference type="Proteomes" id="UP000317893">
    <property type="component" value="Unassembled WGS sequence"/>
</dbReference>
<accession>A0A542DW94</accession>
<name>A0A542DW94_9MICO</name>
<dbReference type="EMBL" id="VFMN01000001">
    <property type="protein sequence ID" value="TQJ07184.1"/>
    <property type="molecule type" value="Genomic_DNA"/>
</dbReference>
<dbReference type="InterPro" id="IPR036388">
    <property type="entry name" value="WH-like_DNA-bd_sf"/>
</dbReference>
<dbReference type="GO" id="GO:0003700">
    <property type="term" value="F:DNA-binding transcription factor activity"/>
    <property type="evidence" value="ECO:0007669"/>
    <property type="project" value="InterPro"/>
</dbReference>
<dbReference type="InterPro" id="IPR011991">
    <property type="entry name" value="ArsR-like_HTH"/>
</dbReference>